<reference evidence="1 2" key="1">
    <citation type="submission" date="2024-02" db="EMBL/GenBank/DDBJ databases">
        <authorList>
            <person name="Chen Y."/>
            <person name="Shah S."/>
            <person name="Dougan E. K."/>
            <person name="Thang M."/>
            <person name="Chan C."/>
        </authorList>
    </citation>
    <scope>NUCLEOTIDE SEQUENCE [LARGE SCALE GENOMIC DNA]</scope>
</reference>
<evidence type="ECO:0000313" key="1">
    <source>
        <dbReference type="EMBL" id="CAK9000257.1"/>
    </source>
</evidence>
<accession>A0ABP0ICF5</accession>
<organism evidence="1 2">
    <name type="scientific">Durusdinium trenchii</name>
    <dbReference type="NCBI Taxonomy" id="1381693"/>
    <lineage>
        <taxon>Eukaryota</taxon>
        <taxon>Sar</taxon>
        <taxon>Alveolata</taxon>
        <taxon>Dinophyceae</taxon>
        <taxon>Suessiales</taxon>
        <taxon>Symbiodiniaceae</taxon>
        <taxon>Durusdinium</taxon>
    </lineage>
</organism>
<feature type="non-terminal residue" evidence="1">
    <location>
        <position position="1"/>
    </location>
</feature>
<evidence type="ECO:0008006" key="3">
    <source>
        <dbReference type="Google" id="ProtNLM"/>
    </source>
</evidence>
<name>A0ABP0ICF5_9DINO</name>
<proteinExistence type="predicted"/>
<gene>
    <name evidence="1" type="ORF">SCF082_LOCUS6416</name>
</gene>
<comment type="caution">
    <text evidence="1">The sequence shown here is derived from an EMBL/GenBank/DDBJ whole genome shotgun (WGS) entry which is preliminary data.</text>
</comment>
<feature type="non-terminal residue" evidence="1">
    <location>
        <position position="660"/>
    </location>
</feature>
<dbReference type="EMBL" id="CAXAMM010003517">
    <property type="protein sequence ID" value="CAK9000257.1"/>
    <property type="molecule type" value="Genomic_DNA"/>
</dbReference>
<evidence type="ECO:0000313" key="2">
    <source>
        <dbReference type="Proteomes" id="UP001642464"/>
    </source>
</evidence>
<protein>
    <recommendedName>
        <fullName evidence="3">DDE-1 domain-containing protein</fullName>
    </recommendedName>
</protein>
<keyword evidence="2" id="KW-1185">Reference proteome</keyword>
<sequence>VQANVRDLKEMQTWLMETGIPLLLSGAQEDARVAFEEKIGSLTAGNPGLAVILEDAGLSVLQPDIGAKIRQLVSEQEEILAELGAEENHPEEDVERLEVRPSGKVDTEGAFFPVSPEVESAFNEVLERMVAGSNRDLQSAAHLKIPVLVETAQSIQKKWKDTYRKKCEEEHIPFLERQKPVDSKWVCRFLMRWQWSLQASNTKGAFLADDSQEMKEMRLAHRAQILANKVPIDLVLNFDQLWRSAYEPPKKVIHKRRAKEAERQGEEWGECRPGDLQGKRLKAVLQMVSNAMVERMGQTDRPSKLRKVCARSDFVQGGRIGVTAVTSTWASGEIGPLGICVANGALPQAFIEEVNEKWAGHVYVFQSMTESHFMTAETTLLYLQELISPALELRRASLGYNRETPALLICDGFTGYKAPGLEQATRQIQIGLNGQKHLQATAVDNVKSLIFAWQQMGQKIYHKLFRWAWVSRGVITVDDMKKRFPNLSQKEAEEMQLKEEASARELAEGQQDEWINLPLLMSQFADKGYSKYQLQLFETRRRHEAGKLSKKKFHAAERDCVQLQTMDELAAEGMQLVPMQLEEAHWELQIALAETVAEFMQELEQEQEAEGGDGAATPETHAMLMELGEDDPILAQVSLDEDGHLISDEHVELVEKSDSS</sequence>
<dbReference type="Proteomes" id="UP001642464">
    <property type="component" value="Unassembled WGS sequence"/>
</dbReference>